<reference evidence="6 7" key="1">
    <citation type="journal article" date="2010" name="Cell">
        <title>The genome of Naegleria gruberi illuminates early eukaryotic versatility.</title>
        <authorList>
            <person name="Fritz-Laylin L.K."/>
            <person name="Prochnik S.E."/>
            <person name="Ginger M.L."/>
            <person name="Dacks J.B."/>
            <person name="Carpenter M.L."/>
            <person name="Field M.C."/>
            <person name="Kuo A."/>
            <person name="Paredez A."/>
            <person name="Chapman J."/>
            <person name="Pham J."/>
            <person name="Shu S."/>
            <person name="Neupane R."/>
            <person name="Cipriano M."/>
            <person name="Mancuso J."/>
            <person name="Tu H."/>
            <person name="Salamov A."/>
            <person name="Lindquist E."/>
            <person name="Shapiro H."/>
            <person name="Lucas S."/>
            <person name="Grigoriev I.V."/>
            <person name="Cande W.Z."/>
            <person name="Fulton C."/>
            <person name="Rokhsar D.S."/>
            <person name="Dawson S.C."/>
        </authorList>
    </citation>
    <scope>NUCLEOTIDE SEQUENCE [LARGE SCALE GENOMIC DNA]</scope>
    <source>
        <strain evidence="6 7">NEG-M</strain>
    </source>
</reference>
<name>D2VC66_NAEGR</name>
<dbReference type="SUPFAM" id="SSF52490">
    <property type="entry name" value="Tubulin nucleotide-binding domain-like"/>
    <property type="match status" value="1"/>
</dbReference>
<evidence type="ECO:0000256" key="3">
    <source>
        <dbReference type="ARBA" id="ARBA00022741"/>
    </source>
</evidence>
<keyword evidence="3" id="KW-0547">Nucleotide-binding</keyword>
<dbReference type="InterPro" id="IPR036525">
    <property type="entry name" value="Tubulin/FtsZ_GTPase_sf"/>
</dbReference>
<evidence type="ECO:0000256" key="1">
    <source>
        <dbReference type="ARBA" id="ARBA00009636"/>
    </source>
</evidence>
<dbReference type="PANTHER" id="PTHR11588">
    <property type="entry name" value="TUBULIN"/>
    <property type="match status" value="1"/>
</dbReference>
<gene>
    <name evidence="6" type="ORF">NAEGRDRAFT_88206</name>
</gene>
<dbReference type="Proteomes" id="UP000006671">
    <property type="component" value="Unassembled WGS sequence"/>
</dbReference>
<dbReference type="GO" id="GO:0005525">
    <property type="term" value="F:GTP binding"/>
    <property type="evidence" value="ECO:0007669"/>
    <property type="project" value="UniProtKB-KW"/>
</dbReference>
<dbReference type="InterPro" id="IPR008280">
    <property type="entry name" value="Tub_FtsZ_C"/>
</dbReference>
<dbReference type="InterPro" id="IPR004057">
    <property type="entry name" value="Epsilon_tubulin"/>
</dbReference>
<dbReference type="AlphaFoldDB" id="D2VC66"/>
<protein>
    <submittedName>
        <fullName evidence="6">Alpha-tubulin</fullName>
    </submittedName>
</protein>
<accession>D2VC66</accession>
<sequence length="452" mass="51120">MSELIFFHVGQCGNQIGSRLWKLFGKEHHVNGEGYYQQDNTNQLLNNNTTPPSSLCSLNLTSLYDESMREENKLHARCLFIDTDECTVEQVKKDPSLSGLLKEENLIKGKEDSASNFARGKFTIGGAFKGYIKERVRKMIEACDSPDGFVMTHSMEGGTGSGTSSFIVEILEDDYPELNKTSFSVFPSENFQTEVVEPYNTALTLADLKRNNMTNIFNLDNESLYNVCRSYGNPSPNYRDVNDVISQTISTFTLPTRFHNSTCPILSPYKNLNIIASTFKKVDNVSSEINFTDLFTNDCKMSATDHFGSKSILMDIALRGNFSPDLAFKFLEQSDELKTPTDNFHHQIFSKKSENLSDSSLSFSDYIQVYNNSSSIVDPLTKLRTRFLELFYKRSFVFWFVGEGMEEGEFHEAMDEVDQLMEDYSCVKNGQPIPPAKLRTPLTPLVTPPSAR</sequence>
<dbReference type="InterPro" id="IPR003008">
    <property type="entry name" value="Tubulin_FtsZ_GTPase"/>
</dbReference>
<dbReference type="Gene3D" id="1.10.287.600">
    <property type="entry name" value="Helix hairpin bin"/>
    <property type="match status" value="1"/>
</dbReference>
<dbReference type="Gene3D" id="3.40.50.1440">
    <property type="entry name" value="Tubulin/FtsZ, GTPase domain"/>
    <property type="match status" value="1"/>
</dbReference>
<dbReference type="eggNOG" id="KOG1376">
    <property type="taxonomic scope" value="Eukaryota"/>
</dbReference>
<dbReference type="PRINTS" id="PR01161">
    <property type="entry name" value="TUBULIN"/>
</dbReference>
<dbReference type="STRING" id="5762.D2VC66"/>
<comment type="similarity">
    <text evidence="1">Belongs to the tubulin family.</text>
</comment>
<feature type="domain" description="Tubulin/FtsZ GTPase" evidence="5">
    <location>
        <begin position="65"/>
        <end position="260"/>
    </location>
</feature>
<dbReference type="SMART" id="SM00864">
    <property type="entry name" value="Tubulin"/>
    <property type="match status" value="1"/>
</dbReference>
<dbReference type="RefSeq" id="XP_002678438.1">
    <property type="nucleotide sequence ID" value="XM_002678392.1"/>
</dbReference>
<dbReference type="EMBL" id="GG738862">
    <property type="protein sequence ID" value="EFC45694.1"/>
    <property type="molecule type" value="Genomic_DNA"/>
</dbReference>
<dbReference type="GO" id="GO:0007017">
    <property type="term" value="P:microtubule-based process"/>
    <property type="evidence" value="ECO:0007669"/>
    <property type="project" value="InterPro"/>
</dbReference>
<dbReference type="InParanoid" id="D2VC66"/>
<dbReference type="GO" id="GO:0005874">
    <property type="term" value="C:microtubule"/>
    <property type="evidence" value="ECO:0007669"/>
    <property type="project" value="UniProtKB-KW"/>
</dbReference>
<dbReference type="VEuPathDB" id="AmoebaDB:NAEGRDRAFT_88206"/>
<keyword evidence="4" id="KW-0342">GTP-binding</keyword>
<evidence type="ECO:0000259" key="5">
    <source>
        <dbReference type="SMART" id="SM00864"/>
    </source>
</evidence>
<evidence type="ECO:0000313" key="6">
    <source>
        <dbReference type="EMBL" id="EFC45694.1"/>
    </source>
</evidence>
<dbReference type="SUPFAM" id="SSF55307">
    <property type="entry name" value="Tubulin C-terminal domain-like"/>
    <property type="match status" value="1"/>
</dbReference>
<dbReference type="InterPro" id="IPR023123">
    <property type="entry name" value="Tubulin_C"/>
</dbReference>
<proteinExistence type="inferred from homology"/>
<evidence type="ECO:0000313" key="7">
    <source>
        <dbReference type="Proteomes" id="UP000006671"/>
    </source>
</evidence>
<dbReference type="InterPro" id="IPR000217">
    <property type="entry name" value="Tubulin"/>
</dbReference>
<dbReference type="GeneID" id="8858794"/>
<evidence type="ECO:0000256" key="2">
    <source>
        <dbReference type="ARBA" id="ARBA00022701"/>
    </source>
</evidence>
<keyword evidence="2" id="KW-0493">Microtubule</keyword>
<dbReference type="PRINTS" id="PR01519">
    <property type="entry name" value="EPSLNTUBULIN"/>
</dbReference>
<dbReference type="Pfam" id="PF00091">
    <property type="entry name" value="Tubulin"/>
    <property type="match status" value="1"/>
</dbReference>
<keyword evidence="7" id="KW-1185">Reference proteome</keyword>
<dbReference type="KEGG" id="ngr:NAEGRDRAFT_88206"/>
<organism evidence="7">
    <name type="scientific">Naegleria gruberi</name>
    <name type="common">Amoeba</name>
    <dbReference type="NCBI Taxonomy" id="5762"/>
    <lineage>
        <taxon>Eukaryota</taxon>
        <taxon>Discoba</taxon>
        <taxon>Heterolobosea</taxon>
        <taxon>Tetramitia</taxon>
        <taxon>Eutetramitia</taxon>
        <taxon>Vahlkampfiidae</taxon>
        <taxon>Naegleria</taxon>
    </lineage>
</organism>
<evidence type="ECO:0000256" key="4">
    <source>
        <dbReference type="ARBA" id="ARBA00023134"/>
    </source>
</evidence>